<dbReference type="Pfam" id="PF19409">
    <property type="entry name" value="Thiopep_pre"/>
    <property type="match status" value="1"/>
</dbReference>
<evidence type="ECO:0000313" key="3">
    <source>
        <dbReference type="Proteomes" id="UP000321323"/>
    </source>
</evidence>
<proteinExistence type="predicted"/>
<protein>
    <submittedName>
        <fullName evidence="2">Thiopeptide-type bacteriocin</fullName>
    </submittedName>
</protein>
<dbReference type="EMBL" id="CP136508">
    <property type="protein sequence ID" value="WUR13699.1"/>
    <property type="molecule type" value="Genomic_DNA"/>
</dbReference>
<feature type="region of interest" description="Disordered" evidence="1">
    <location>
        <begin position="30"/>
        <end position="53"/>
    </location>
</feature>
<reference evidence="2 3" key="1">
    <citation type="journal article" date="2019" name="Int. J. Syst. Evol. Microbiol.">
        <title>The Draft Whole-Genome Sequence of the Antibiotic Producer Empedobacter haloabium ATCC 31962 Provides Indications for Its Taxonomic Reclassification.</title>
        <authorList>
            <person name="Miess H."/>
            <person name="Arlt P."/>
            <person name="Apel A.K."/>
            <person name="Weber T."/>
            <person name="Nieselt K."/>
            <person name="Hanssen F."/>
            <person name="Czemmel S."/>
            <person name="Nahnsen S."/>
            <person name="Gross H."/>
        </authorList>
    </citation>
    <scope>NUCLEOTIDE SEQUENCE [LARGE SCALE GENOMIC DNA]</scope>
    <source>
        <strain evidence="2 3">ATCC 31962</strain>
    </source>
</reference>
<dbReference type="Proteomes" id="UP000321323">
    <property type="component" value="Chromosome"/>
</dbReference>
<evidence type="ECO:0000313" key="2">
    <source>
        <dbReference type="EMBL" id="WUR13699.1"/>
    </source>
</evidence>
<keyword evidence="3" id="KW-1185">Reference proteome</keyword>
<evidence type="ECO:0000256" key="1">
    <source>
        <dbReference type="SAM" id="MobiDB-lite"/>
    </source>
</evidence>
<feature type="compositionally biased region" description="Polar residues" evidence="1">
    <location>
        <begin position="32"/>
        <end position="44"/>
    </location>
</feature>
<organism evidence="2 3">
    <name type="scientific">[Empedobacter] haloabium</name>
    <dbReference type="NCBI Taxonomy" id="592317"/>
    <lineage>
        <taxon>Bacteria</taxon>
        <taxon>Pseudomonadati</taxon>
        <taxon>Pseudomonadota</taxon>
        <taxon>Betaproteobacteria</taxon>
        <taxon>Burkholderiales</taxon>
        <taxon>Oxalobacteraceae</taxon>
        <taxon>Telluria group</taxon>
        <taxon>Telluria group incertae sedis</taxon>
    </lineage>
</organism>
<name>A0ABZ1UMB9_9BURK</name>
<sequence>MQNVDTTVGPGTEFDFEILETSEATAMEEMGASSTIAAGSTCSRQPVLPERLP</sequence>
<gene>
    <name evidence="2" type="ORF">E7V67_000930</name>
</gene>
<accession>A0ABZ1UMB9</accession>